<sequence length="331" mass="37742">MKKIVVVLCALALSNVGFAQKKYATFEAKIENRNSDKISIIGPKKYKKEISLNKQGFFKDTLKVADGMYQFYDGAESTMLYLKNGFDLKMKLNAKEFDETIVYEGKGAKENNFLAQNALYEEQFDFDSALASDELTFEKLLVAKKKTDMERLRKADLEPAFVALHQKSIEQNATGLQEYYKENLALKSLNDKPAPTFDYENHKGGKTKLEDLRGKFVYIDVWATWCGPCRAEIPYLKQVEKNFHNKNIEFVSISIDTRKDYEKWKNFVSEKELGGVQLFADNDWSSSFVKDLGITGIPRFILIDPKGNIVNANADRPSSPKLVEVLEGLLK</sequence>
<dbReference type="PANTHER" id="PTHR42852">
    <property type="entry name" value="THIOL:DISULFIDE INTERCHANGE PROTEIN DSBE"/>
    <property type="match status" value="1"/>
</dbReference>
<evidence type="ECO:0000313" key="7">
    <source>
        <dbReference type="EMBL" id="MDR6966745.1"/>
    </source>
</evidence>
<proteinExistence type="predicted"/>
<evidence type="ECO:0000256" key="1">
    <source>
        <dbReference type="ARBA" id="ARBA00004196"/>
    </source>
</evidence>
<comment type="caution">
    <text evidence="7">The sequence shown here is derived from an EMBL/GenBank/DDBJ whole genome shotgun (WGS) entry which is preliminary data.</text>
</comment>
<evidence type="ECO:0000256" key="5">
    <source>
        <dbReference type="SAM" id="SignalP"/>
    </source>
</evidence>
<name>A0ABU1TL97_9FLAO</name>
<gene>
    <name evidence="7" type="ORF">J2X31_000743</name>
</gene>
<reference evidence="7 8" key="1">
    <citation type="submission" date="2023-07" db="EMBL/GenBank/DDBJ databases">
        <title>Sorghum-associated microbial communities from plants grown in Nebraska, USA.</title>
        <authorList>
            <person name="Schachtman D."/>
        </authorList>
    </citation>
    <scope>NUCLEOTIDE SEQUENCE [LARGE SCALE GENOMIC DNA]</scope>
    <source>
        <strain evidence="7 8">3773</strain>
    </source>
</reference>
<dbReference type="InterPro" id="IPR036249">
    <property type="entry name" value="Thioredoxin-like_sf"/>
</dbReference>
<keyword evidence="2" id="KW-0201">Cytochrome c-type biogenesis</keyword>
<feature type="signal peptide" evidence="5">
    <location>
        <begin position="1"/>
        <end position="19"/>
    </location>
</feature>
<feature type="domain" description="Thioredoxin" evidence="6">
    <location>
        <begin position="188"/>
        <end position="331"/>
    </location>
</feature>
<dbReference type="InterPro" id="IPR050553">
    <property type="entry name" value="Thioredoxin_ResA/DsbE_sf"/>
</dbReference>
<evidence type="ECO:0000259" key="6">
    <source>
        <dbReference type="PROSITE" id="PS51352"/>
    </source>
</evidence>
<keyword evidence="3" id="KW-1015">Disulfide bond</keyword>
<dbReference type="EMBL" id="JAVDVI010000002">
    <property type="protein sequence ID" value="MDR6966745.1"/>
    <property type="molecule type" value="Genomic_DNA"/>
</dbReference>
<dbReference type="Pfam" id="PF08534">
    <property type="entry name" value="Redoxin"/>
    <property type="match status" value="1"/>
</dbReference>
<evidence type="ECO:0000256" key="3">
    <source>
        <dbReference type="ARBA" id="ARBA00023157"/>
    </source>
</evidence>
<organism evidence="7 8">
    <name type="scientific">Flavobacterium arsenatis</name>
    <dbReference type="NCBI Taxonomy" id="1484332"/>
    <lineage>
        <taxon>Bacteria</taxon>
        <taxon>Pseudomonadati</taxon>
        <taxon>Bacteroidota</taxon>
        <taxon>Flavobacteriia</taxon>
        <taxon>Flavobacteriales</taxon>
        <taxon>Flavobacteriaceae</taxon>
        <taxon>Flavobacterium</taxon>
    </lineage>
</organism>
<dbReference type="GO" id="GO:0016853">
    <property type="term" value="F:isomerase activity"/>
    <property type="evidence" value="ECO:0007669"/>
    <property type="project" value="UniProtKB-KW"/>
</dbReference>
<comment type="subcellular location">
    <subcellularLocation>
        <location evidence="1">Cell envelope</location>
    </subcellularLocation>
</comment>
<evidence type="ECO:0000256" key="2">
    <source>
        <dbReference type="ARBA" id="ARBA00022748"/>
    </source>
</evidence>
<dbReference type="CDD" id="cd02966">
    <property type="entry name" value="TlpA_like_family"/>
    <property type="match status" value="1"/>
</dbReference>
<keyword evidence="8" id="KW-1185">Reference proteome</keyword>
<dbReference type="PANTHER" id="PTHR42852:SF6">
    <property type="entry name" value="THIOL:DISULFIDE INTERCHANGE PROTEIN DSBE"/>
    <property type="match status" value="1"/>
</dbReference>
<feature type="chain" id="PRO_5046589249" evidence="5">
    <location>
        <begin position="20"/>
        <end position="331"/>
    </location>
</feature>
<evidence type="ECO:0000256" key="4">
    <source>
        <dbReference type="ARBA" id="ARBA00023284"/>
    </source>
</evidence>
<keyword evidence="4" id="KW-0676">Redox-active center</keyword>
<dbReference type="RefSeq" id="WP_310024493.1">
    <property type="nucleotide sequence ID" value="NZ_JAVDVI010000002.1"/>
</dbReference>
<dbReference type="InterPro" id="IPR013740">
    <property type="entry name" value="Redoxin"/>
</dbReference>
<dbReference type="Gene3D" id="3.40.30.10">
    <property type="entry name" value="Glutaredoxin"/>
    <property type="match status" value="1"/>
</dbReference>
<accession>A0ABU1TL97</accession>
<keyword evidence="5" id="KW-0732">Signal</keyword>
<evidence type="ECO:0000313" key="8">
    <source>
        <dbReference type="Proteomes" id="UP001255185"/>
    </source>
</evidence>
<dbReference type="Proteomes" id="UP001255185">
    <property type="component" value="Unassembled WGS sequence"/>
</dbReference>
<dbReference type="InterPro" id="IPR013766">
    <property type="entry name" value="Thioredoxin_domain"/>
</dbReference>
<dbReference type="PROSITE" id="PS51352">
    <property type="entry name" value="THIOREDOXIN_2"/>
    <property type="match status" value="1"/>
</dbReference>
<protein>
    <submittedName>
        <fullName evidence="7">Thiol-disulfide isomerase/thioredoxin</fullName>
    </submittedName>
</protein>
<keyword evidence="7" id="KW-0413">Isomerase</keyword>
<dbReference type="SUPFAM" id="SSF52833">
    <property type="entry name" value="Thioredoxin-like"/>
    <property type="match status" value="1"/>
</dbReference>